<sequence>MTNETKTKAYKCLQALLRGEVIHRKKLGDMGIADTNDSLHSYASYLRNQRFIPVESSKNPDGTCDYFMSPKEITRYKNPELKAQQRDEVRAAVERERQEKLVEEFLRFLARLAEFPVLWSFWCELPFKLGEVSTEINALLDQEESVNQ</sequence>
<dbReference type="STRING" id="454.Lisr_2750"/>
<keyword evidence="2" id="KW-1185">Reference proteome</keyword>
<protein>
    <submittedName>
        <fullName evidence="1">Uncharacterized protein</fullName>
    </submittedName>
</protein>
<evidence type="ECO:0000313" key="1">
    <source>
        <dbReference type="EMBL" id="KTD13974.1"/>
    </source>
</evidence>
<name>A0A0W0V292_9GAMM</name>
<comment type="caution">
    <text evidence="1">The sequence shown here is derived from an EMBL/GenBank/DDBJ whole genome shotgun (WGS) entry which is preliminary data.</text>
</comment>
<dbReference type="EMBL" id="LNYH01000151">
    <property type="protein sequence ID" value="KTD13974.1"/>
    <property type="molecule type" value="Genomic_DNA"/>
</dbReference>
<dbReference type="AlphaFoldDB" id="A0A0W0V292"/>
<gene>
    <name evidence="1" type="ORF">Lisr_2750</name>
</gene>
<dbReference type="Proteomes" id="UP000054761">
    <property type="component" value="Unassembled WGS sequence"/>
</dbReference>
<dbReference type="PATRIC" id="fig|454.4.peg.3019"/>
<evidence type="ECO:0000313" key="2">
    <source>
        <dbReference type="Proteomes" id="UP000054761"/>
    </source>
</evidence>
<reference evidence="1 2" key="1">
    <citation type="submission" date="2015-11" db="EMBL/GenBank/DDBJ databases">
        <title>Genomic analysis of 38 Legionella species identifies large and diverse effector repertoires.</title>
        <authorList>
            <person name="Burstein D."/>
            <person name="Amaro F."/>
            <person name="Zusman T."/>
            <person name="Lifshitz Z."/>
            <person name="Cohen O."/>
            <person name="Gilbert J.A."/>
            <person name="Pupko T."/>
            <person name="Shuman H.A."/>
            <person name="Segal G."/>
        </authorList>
    </citation>
    <scope>NUCLEOTIDE SEQUENCE [LARGE SCALE GENOMIC DNA]</scope>
    <source>
        <strain evidence="1 2">Bercovier 4</strain>
    </source>
</reference>
<proteinExistence type="predicted"/>
<organism evidence="1 2">
    <name type="scientific">Legionella israelensis</name>
    <dbReference type="NCBI Taxonomy" id="454"/>
    <lineage>
        <taxon>Bacteria</taxon>
        <taxon>Pseudomonadati</taxon>
        <taxon>Pseudomonadota</taxon>
        <taxon>Gammaproteobacteria</taxon>
        <taxon>Legionellales</taxon>
        <taxon>Legionellaceae</taxon>
        <taxon>Legionella</taxon>
    </lineage>
</organism>
<accession>A0A0W0V292</accession>